<organism evidence="6 7">
    <name type="scientific">Parapedobacter indicus</name>
    <dbReference type="NCBI Taxonomy" id="1477437"/>
    <lineage>
        <taxon>Bacteria</taxon>
        <taxon>Pseudomonadati</taxon>
        <taxon>Bacteroidota</taxon>
        <taxon>Sphingobacteriia</taxon>
        <taxon>Sphingobacteriales</taxon>
        <taxon>Sphingobacteriaceae</taxon>
        <taxon>Parapedobacter</taxon>
    </lineage>
</organism>
<dbReference type="InterPro" id="IPR058245">
    <property type="entry name" value="NreC/VraR/RcsB-like_REC"/>
</dbReference>
<dbReference type="RefSeq" id="WP_090629841.1">
    <property type="nucleotide sequence ID" value="NZ_FOQO01000010.1"/>
</dbReference>
<dbReference type="Pfam" id="PF00072">
    <property type="entry name" value="Response_reg"/>
    <property type="match status" value="1"/>
</dbReference>
<gene>
    <name evidence="6" type="ORF">SAMN05444682_110212</name>
</gene>
<evidence type="ECO:0000313" key="7">
    <source>
        <dbReference type="Proteomes" id="UP000198670"/>
    </source>
</evidence>
<dbReference type="AlphaFoldDB" id="A0A1I3S161"/>
<feature type="domain" description="Response regulatory" evidence="5">
    <location>
        <begin position="4"/>
        <end position="120"/>
    </location>
</feature>
<name>A0A1I3S161_9SPHI</name>
<dbReference type="Gene3D" id="3.40.50.2300">
    <property type="match status" value="1"/>
</dbReference>
<evidence type="ECO:0000259" key="4">
    <source>
        <dbReference type="PROSITE" id="PS50043"/>
    </source>
</evidence>
<dbReference type="PRINTS" id="PR00038">
    <property type="entry name" value="HTHLUXR"/>
</dbReference>
<dbReference type="InterPro" id="IPR001789">
    <property type="entry name" value="Sig_transdc_resp-reg_receiver"/>
</dbReference>
<dbReference type="InterPro" id="IPR039420">
    <property type="entry name" value="WalR-like"/>
</dbReference>
<dbReference type="STRING" id="1477437.SAMN05444682_110212"/>
<dbReference type="GO" id="GO:0006355">
    <property type="term" value="P:regulation of DNA-templated transcription"/>
    <property type="evidence" value="ECO:0007669"/>
    <property type="project" value="InterPro"/>
</dbReference>
<dbReference type="SUPFAM" id="SSF52172">
    <property type="entry name" value="CheY-like"/>
    <property type="match status" value="1"/>
</dbReference>
<dbReference type="InterPro" id="IPR011006">
    <property type="entry name" value="CheY-like_superfamily"/>
</dbReference>
<feature type="domain" description="HTH luxR-type" evidence="4">
    <location>
        <begin position="139"/>
        <end position="204"/>
    </location>
</feature>
<evidence type="ECO:0000259" key="5">
    <source>
        <dbReference type="PROSITE" id="PS50110"/>
    </source>
</evidence>
<dbReference type="SMART" id="SM00421">
    <property type="entry name" value="HTH_LUXR"/>
    <property type="match status" value="1"/>
</dbReference>
<dbReference type="SUPFAM" id="SSF46894">
    <property type="entry name" value="C-terminal effector domain of the bipartite response regulators"/>
    <property type="match status" value="1"/>
</dbReference>
<dbReference type="CDD" id="cd06170">
    <property type="entry name" value="LuxR_C_like"/>
    <property type="match status" value="1"/>
</dbReference>
<keyword evidence="1 3" id="KW-0597">Phosphoprotein</keyword>
<dbReference type="CDD" id="cd17535">
    <property type="entry name" value="REC_NarL-like"/>
    <property type="match status" value="1"/>
</dbReference>
<dbReference type="SMART" id="SM00448">
    <property type="entry name" value="REC"/>
    <property type="match status" value="1"/>
</dbReference>
<protein>
    <submittedName>
        <fullName evidence="6">Two component transcriptional regulator, LuxR family</fullName>
    </submittedName>
</protein>
<dbReference type="PROSITE" id="PS50043">
    <property type="entry name" value="HTH_LUXR_2"/>
    <property type="match status" value="1"/>
</dbReference>
<accession>A0A1I3S161</accession>
<evidence type="ECO:0000256" key="1">
    <source>
        <dbReference type="ARBA" id="ARBA00022553"/>
    </source>
</evidence>
<keyword evidence="7" id="KW-1185">Reference proteome</keyword>
<evidence type="ECO:0000256" key="3">
    <source>
        <dbReference type="PROSITE-ProRule" id="PRU00169"/>
    </source>
</evidence>
<sequence>MRKRITIIEDIAAIRDGFVAALESTEKYHVVNAYGNCESALLNLHADMPDVVLMDIELPGISGIEGTAKIKKELPNCIVLIITVLEDSEKVFESLCAGAGGYIVKNSNIENIGQTIDEALRGGAPMSLSIAKMVVESFRKQPNSLLSDRETEVLQGIAAGKSYSKIAQDLFISKETVRTHIKNIYRKLEVTSKADAVRIANENNWVNTDRFHSSPIVPPKR</sequence>
<feature type="modified residue" description="4-aspartylphosphate" evidence="3">
    <location>
        <position position="55"/>
    </location>
</feature>
<dbReference type="PROSITE" id="PS50110">
    <property type="entry name" value="RESPONSE_REGULATORY"/>
    <property type="match status" value="1"/>
</dbReference>
<dbReference type="Proteomes" id="UP000198670">
    <property type="component" value="Unassembled WGS sequence"/>
</dbReference>
<dbReference type="InterPro" id="IPR016032">
    <property type="entry name" value="Sig_transdc_resp-reg_C-effctor"/>
</dbReference>
<dbReference type="OrthoDB" id="9797341at2"/>
<dbReference type="PROSITE" id="PS00622">
    <property type="entry name" value="HTH_LUXR_1"/>
    <property type="match status" value="1"/>
</dbReference>
<keyword evidence="2" id="KW-0238">DNA-binding</keyword>
<dbReference type="InterPro" id="IPR000792">
    <property type="entry name" value="Tscrpt_reg_LuxR_C"/>
</dbReference>
<dbReference type="EMBL" id="FOQO01000010">
    <property type="protein sequence ID" value="SFJ52328.1"/>
    <property type="molecule type" value="Genomic_DNA"/>
</dbReference>
<dbReference type="GO" id="GO:0003677">
    <property type="term" value="F:DNA binding"/>
    <property type="evidence" value="ECO:0007669"/>
    <property type="project" value="UniProtKB-KW"/>
</dbReference>
<proteinExistence type="predicted"/>
<evidence type="ECO:0000313" key="6">
    <source>
        <dbReference type="EMBL" id="SFJ52328.1"/>
    </source>
</evidence>
<evidence type="ECO:0000256" key="2">
    <source>
        <dbReference type="ARBA" id="ARBA00023125"/>
    </source>
</evidence>
<dbReference type="GO" id="GO:0000160">
    <property type="term" value="P:phosphorelay signal transduction system"/>
    <property type="evidence" value="ECO:0007669"/>
    <property type="project" value="InterPro"/>
</dbReference>
<dbReference type="PANTHER" id="PTHR43214">
    <property type="entry name" value="TWO-COMPONENT RESPONSE REGULATOR"/>
    <property type="match status" value="1"/>
</dbReference>
<reference evidence="6 7" key="1">
    <citation type="submission" date="2016-10" db="EMBL/GenBank/DDBJ databases">
        <authorList>
            <person name="de Groot N.N."/>
        </authorList>
    </citation>
    <scope>NUCLEOTIDE SEQUENCE [LARGE SCALE GENOMIC DNA]</scope>
    <source>
        <strain evidence="6 7">RK1</strain>
    </source>
</reference>
<dbReference type="Pfam" id="PF00196">
    <property type="entry name" value="GerE"/>
    <property type="match status" value="1"/>
</dbReference>